<protein>
    <submittedName>
        <fullName evidence="2">Uncharacterized protein</fullName>
    </submittedName>
</protein>
<gene>
    <name evidence="2" type="ORF">ACFP3U_02035</name>
</gene>
<organism evidence="2 3">
    <name type="scientific">Kitasatospora misakiensis</name>
    <dbReference type="NCBI Taxonomy" id="67330"/>
    <lineage>
        <taxon>Bacteria</taxon>
        <taxon>Bacillati</taxon>
        <taxon>Actinomycetota</taxon>
        <taxon>Actinomycetes</taxon>
        <taxon>Kitasatosporales</taxon>
        <taxon>Streptomycetaceae</taxon>
        <taxon>Kitasatospora</taxon>
    </lineage>
</organism>
<feature type="compositionally biased region" description="Low complexity" evidence="1">
    <location>
        <begin position="50"/>
        <end position="62"/>
    </location>
</feature>
<name>A0ABW0WW47_9ACTN</name>
<evidence type="ECO:0000256" key="1">
    <source>
        <dbReference type="SAM" id="MobiDB-lite"/>
    </source>
</evidence>
<reference evidence="3" key="1">
    <citation type="journal article" date="2019" name="Int. J. Syst. Evol. Microbiol.">
        <title>The Global Catalogue of Microorganisms (GCM) 10K type strain sequencing project: providing services to taxonomists for standard genome sequencing and annotation.</title>
        <authorList>
            <consortium name="The Broad Institute Genomics Platform"/>
            <consortium name="The Broad Institute Genome Sequencing Center for Infectious Disease"/>
            <person name="Wu L."/>
            <person name="Ma J."/>
        </authorList>
    </citation>
    <scope>NUCLEOTIDE SEQUENCE [LARGE SCALE GENOMIC DNA]</scope>
    <source>
        <strain evidence="3">CGMCC 4.1437</strain>
    </source>
</reference>
<keyword evidence="3" id="KW-1185">Reference proteome</keyword>
<evidence type="ECO:0000313" key="2">
    <source>
        <dbReference type="EMBL" id="MFC5661758.1"/>
    </source>
</evidence>
<comment type="caution">
    <text evidence="2">The sequence shown here is derived from an EMBL/GenBank/DDBJ whole genome shotgun (WGS) entry which is preliminary data.</text>
</comment>
<evidence type="ECO:0000313" key="3">
    <source>
        <dbReference type="Proteomes" id="UP001595975"/>
    </source>
</evidence>
<dbReference type="Proteomes" id="UP001595975">
    <property type="component" value="Unassembled WGS sequence"/>
</dbReference>
<feature type="region of interest" description="Disordered" evidence="1">
    <location>
        <begin position="38"/>
        <end position="62"/>
    </location>
</feature>
<dbReference type="EMBL" id="JBHSOF010000002">
    <property type="protein sequence ID" value="MFC5661758.1"/>
    <property type="molecule type" value="Genomic_DNA"/>
</dbReference>
<proteinExistence type="predicted"/>
<dbReference type="RefSeq" id="WP_380223344.1">
    <property type="nucleotide sequence ID" value="NZ_JBHSOF010000002.1"/>
</dbReference>
<sequence>MDPTPTTATRAVLRRIPAQARAGLLLVVGALMVTGCGSTPATGAGGGAPGPARTIAGTPQRP</sequence>
<accession>A0ABW0WW47</accession>